<proteinExistence type="predicted"/>
<dbReference type="GO" id="GO:0015288">
    <property type="term" value="F:porin activity"/>
    <property type="evidence" value="ECO:0007669"/>
    <property type="project" value="TreeGrafter"/>
</dbReference>
<dbReference type="STRING" id="343013.SAMN04489707_100423"/>
<dbReference type="PANTHER" id="PTHR30026:SF20">
    <property type="entry name" value="OUTER MEMBRANE PROTEIN TOLC"/>
    <property type="match status" value="1"/>
</dbReference>
<dbReference type="Gene3D" id="1.20.1600.10">
    <property type="entry name" value="Outer membrane efflux proteins (OEP)"/>
    <property type="match status" value="1"/>
</dbReference>
<name>A0A1I7G3Z0_9BURK</name>
<feature type="signal peptide" evidence="6">
    <location>
        <begin position="1"/>
        <end position="24"/>
    </location>
</feature>
<dbReference type="PROSITE" id="PS51257">
    <property type="entry name" value="PROKAR_LIPOPROTEIN"/>
    <property type="match status" value="1"/>
</dbReference>
<dbReference type="OrthoDB" id="7616984at2"/>
<gene>
    <name evidence="7" type="ORF">SAMN04489707_100423</name>
</gene>
<dbReference type="EMBL" id="FPBX01000004">
    <property type="protein sequence ID" value="SFU43174.1"/>
    <property type="molecule type" value="Genomic_DNA"/>
</dbReference>
<organism evidence="7 8">
    <name type="scientific">Paenacidovorax caeni</name>
    <dbReference type="NCBI Taxonomy" id="343013"/>
    <lineage>
        <taxon>Bacteria</taxon>
        <taxon>Pseudomonadati</taxon>
        <taxon>Pseudomonadota</taxon>
        <taxon>Betaproteobacteria</taxon>
        <taxon>Burkholderiales</taxon>
        <taxon>Comamonadaceae</taxon>
        <taxon>Paenacidovorax</taxon>
    </lineage>
</organism>
<keyword evidence="5" id="KW-0998">Cell outer membrane</keyword>
<dbReference type="PANTHER" id="PTHR30026">
    <property type="entry name" value="OUTER MEMBRANE PROTEIN TOLC"/>
    <property type="match status" value="1"/>
</dbReference>
<dbReference type="Proteomes" id="UP000183656">
    <property type="component" value="Unassembled WGS sequence"/>
</dbReference>
<dbReference type="GO" id="GO:0009279">
    <property type="term" value="C:cell outer membrane"/>
    <property type="evidence" value="ECO:0007669"/>
    <property type="project" value="UniProtKB-SubCell"/>
</dbReference>
<evidence type="ECO:0000256" key="4">
    <source>
        <dbReference type="ARBA" id="ARBA00023136"/>
    </source>
</evidence>
<evidence type="ECO:0000256" key="5">
    <source>
        <dbReference type="ARBA" id="ARBA00023237"/>
    </source>
</evidence>
<dbReference type="AlphaFoldDB" id="A0A1I7G3Z0"/>
<evidence type="ECO:0000256" key="6">
    <source>
        <dbReference type="SAM" id="SignalP"/>
    </source>
</evidence>
<dbReference type="SUPFAM" id="SSF56954">
    <property type="entry name" value="Outer membrane efflux proteins (OEP)"/>
    <property type="match status" value="1"/>
</dbReference>
<dbReference type="RefSeq" id="WP_082366457.1">
    <property type="nucleotide sequence ID" value="NZ_CYIG01000002.1"/>
</dbReference>
<accession>A0A1I7G3Z0</accession>
<keyword evidence="8" id="KW-1185">Reference proteome</keyword>
<feature type="chain" id="PRO_5010206016" evidence="6">
    <location>
        <begin position="25"/>
        <end position="435"/>
    </location>
</feature>
<keyword evidence="2" id="KW-1134">Transmembrane beta strand</keyword>
<dbReference type="GO" id="GO:1990281">
    <property type="term" value="C:efflux pump complex"/>
    <property type="evidence" value="ECO:0007669"/>
    <property type="project" value="TreeGrafter"/>
</dbReference>
<keyword evidence="6" id="KW-0732">Signal</keyword>
<evidence type="ECO:0000256" key="2">
    <source>
        <dbReference type="ARBA" id="ARBA00022452"/>
    </source>
</evidence>
<sequence>MRGATVRCLTVLACAVSLACGARAQEVPGAVLPPPATVQEVLVQLPQVRAAGAGLALAQARGERLRAGPHDWVAKAGANQRREQGGTRYAETELGLETAMRWPGKVEADRQLGAAVEQVAVLAQADAWHEAARTLLADWFEALRAARTDQLLQAQEALMARTLAATQRRVDLGEAATLELLATQAEHARVKAQAARAAAQAMLVRQSLLRRYPGLPDPASLLPPADAPWPAEVPEGGTDGQDPAAAWVARILEDNHELELAEAQAGQTRLQAERMRLERTPDPTVGVRATRERGGQEHVLGVYVSLPLGSAGRRADAQAALAQADVAQQELARTRQRVEAEAWRVVGEAAQARTTLAQQRQALAYSEKSAALQARAYALGESGLGDWLLAQRGALDARLAAETAALEAQQAQARVLLDAHRIWTPPGHGTPDAEH</sequence>
<comment type="subcellular location">
    <subcellularLocation>
        <location evidence="1">Cell outer membrane</location>
    </subcellularLocation>
</comment>
<reference evidence="7 8" key="1">
    <citation type="submission" date="2016-10" db="EMBL/GenBank/DDBJ databases">
        <authorList>
            <person name="de Groot N.N."/>
        </authorList>
    </citation>
    <scope>NUCLEOTIDE SEQUENCE [LARGE SCALE GENOMIC DNA]</scope>
    <source>
        <strain evidence="7 8">R-24608</strain>
    </source>
</reference>
<evidence type="ECO:0000256" key="3">
    <source>
        <dbReference type="ARBA" id="ARBA00022692"/>
    </source>
</evidence>
<evidence type="ECO:0000313" key="8">
    <source>
        <dbReference type="Proteomes" id="UP000183656"/>
    </source>
</evidence>
<protein>
    <submittedName>
        <fullName evidence="7">Outer membrane efflux protein</fullName>
    </submittedName>
</protein>
<keyword evidence="3" id="KW-0812">Transmembrane</keyword>
<keyword evidence="4" id="KW-0472">Membrane</keyword>
<dbReference type="GO" id="GO:0015562">
    <property type="term" value="F:efflux transmembrane transporter activity"/>
    <property type="evidence" value="ECO:0007669"/>
    <property type="project" value="InterPro"/>
</dbReference>
<evidence type="ECO:0000256" key="1">
    <source>
        <dbReference type="ARBA" id="ARBA00004442"/>
    </source>
</evidence>
<evidence type="ECO:0000313" key="7">
    <source>
        <dbReference type="EMBL" id="SFU43174.1"/>
    </source>
</evidence>
<dbReference type="InterPro" id="IPR051906">
    <property type="entry name" value="TolC-like"/>
</dbReference>